<feature type="domain" description="ABC transporter" evidence="12">
    <location>
        <begin position="347"/>
        <end position="581"/>
    </location>
</feature>
<dbReference type="GO" id="GO:0015421">
    <property type="term" value="F:ABC-type oligopeptide transporter activity"/>
    <property type="evidence" value="ECO:0007669"/>
    <property type="project" value="TreeGrafter"/>
</dbReference>
<keyword evidence="9 11" id="KW-0472">Membrane</keyword>
<evidence type="ECO:0000256" key="10">
    <source>
        <dbReference type="ARBA" id="ARBA00023455"/>
    </source>
</evidence>
<dbReference type="PROSITE" id="PS00211">
    <property type="entry name" value="ABC_TRANSPORTER_1"/>
    <property type="match status" value="1"/>
</dbReference>
<dbReference type="Pfam" id="PF00005">
    <property type="entry name" value="ABC_tran"/>
    <property type="match status" value="1"/>
</dbReference>
<feature type="transmembrane region" description="Helical" evidence="11">
    <location>
        <begin position="287"/>
        <end position="311"/>
    </location>
</feature>
<keyword evidence="15" id="KW-1185">Reference proteome</keyword>
<dbReference type="AlphaFoldDB" id="A0A8J3Q930"/>
<evidence type="ECO:0000259" key="12">
    <source>
        <dbReference type="PROSITE" id="PS50893"/>
    </source>
</evidence>
<keyword evidence="3" id="KW-1003">Cell membrane</keyword>
<dbReference type="Pfam" id="PF00664">
    <property type="entry name" value="ABC_membrane"/>
    <property type="match status" value="1"/>
</dbReference>
<evidence type="ECO:0000259" key="13">
    <source>
        <dbReference type="PROSITE" id="PS50929"/>
    </source>
</evidence>
<reference evidence="14" key="1">
    <citation type="submission" date="2021-01" db="EMBL/GenBank/DDBJ databases">
        <title>Whole genome shotgun sequence of Rhizocola hellebori NBRC 109834.</title>
        <authorList>
            <person name="Komaki H."/>
            <person name="Tamura T."/>
        </authorList>
    </citation>
    <scope>NUCLEOTIDE SEQUENCE</scope>
    <source>
        <strain evidence="14">NBRC 109834</strain>
    </source>
</reference>
<accession>A0A8J3Q930</accession>
<evidence type="ECO:0000256" key="5">
    <source>
        <dbReference type="ARBA" id="ARBA00022692"/>
    </source>
</evidence>
<evidence type="ECO:0000256" key="6">
    <source>
        <dbReference type="ARBA" id="ARBA00022741"/>
    </source>
</evidence>
<dbReference type="InterPro" id="IPR003439">
    <property type="entry name" value="ABC_transporter-like_ATP-bd"/>
</dbReference>
<gene>
    <name evidence="14" type="ORF">Rhe02_42320</name>
</gene>
<evidence type="ECO:0000256" key="4">
    <source>
        <dbReference type="ARBA" id="ARBA00022519"/>
    </source>
</evidence>
<feature type="transmembrane region" description="Helical" evidence="11">
    <location>
        <begin position="66"/>
        <end position="88"/>
    </location>
</feature>
<evidence type="ECO:0000256" key="3">
    <source>
        <dbReference type="ARBA" id="ARBA00022475"/>
    </source>
</evidence>
<keyword evidence="4" id="KW-0997">Cell inner membrane</keyword>
<protein>
    <submittedName>
        <fullName evidence="14">Multidrug ABC transporter ATP-binding protein</fullName>
    </submittedName>
</protein>
<evidence type="ECO:0000256" key="1">
    <source>
        <dbReference type="ARBA" id="ARBA00004429"/>
    </source>
</evidence>
<dbReference type="InterPro" id="IPR011527">
    <property type="entry name" value="ABC1_TM_dom"/>
</dbReference>
<dbReference type="Gene3D" id="3.40.50.300">
    <property type="entry name" value="P-loop containing nucleotide triphosphate hydrolases"/>
    <property type="match status" value="1"/>
</dbReference>
<feature type="transmembrane region" description="Helical" evidence="11">
    <location>
        <begin position="146"/>
        <end position="164"/>
    </location>
</feature>
<comment type="subcellular location">
    <subcellularLocation>
        <location evidence="1">Cell inner membrane</location>
        <topology evidence="1">Multi-pass membrane protein</topology>
    </subcellularLocation>
</comment>
<dbReference type="FunFam" id="3.40.50.300:FF:000221">
    <property type="entry name" value="Multidrug ABC transporter ATP-binding protein"/>
    <property type="match status" value="1"/>
</dbReference>
<name>A0A8J3Q930_9ACTN</name>
<evidence type="ECO:0000256" key="8">
    <source>
        <dbReference type="ARBA" id="ARBA00022989"/>
    </source>
</evidence>
<dbReference type="GO" id="GO:0016887">
    <property type="term" value="F:ATP hydrolysis activity"/>
    <property type="evidence" value="ECO:0007669"/>
    <property type="project" value="InterPro"/>
</dbReference>
<feature type="transmembrane region" description="Helical" evidence="11">
    <location>
        <begin position="170"/>
        <end position="188"/>
    </location>
</feature>
<dbReference type="PROSITE" id="PS50929">
    <property type="entry name" value="ABC_TM1F"/>
    <property type="match status" value="1"/>
</dbReference>
<dbReference type="InterPro" id="IPR003593">
    <property type="entry name" value="AAA+_ATPase"/>
</dbReference>
<keyword evidence="7 14" id="KW-0067">ATP-binding</keyword>
<dbReference type="PANTHER" id="PTHR43394">
    <property type="entry name" value="ATP-DEPENDENT PERMEASE MDL1, MITOCHONDRIAL"/>
    <property type="match status" value="1"/>
</dbReference>
<dbReference type="EMBL" id="BONY01000024">
    <property type="protein sequence ID" value="GIH06165.1"/>
    <property type="molecule type" value="Genomic_DNA"/>
</dbReference>
<evidence type="ECO:0000313" key="15">
    <source>
        <dbReference type="Proteomes" id="UP000612899"/>
    </source>
</evidence>
<dbReference type="InterPro" id="IPR017871">
    <property type="entry name" value="ABC_transporter-like_CS"/>
</dbReference>
<dbReference type="SUPFAM" id="SSF52540">
    <property type="entry name" value="P-loop containing nucleoside triphosphate hydrolases"/>
    <property type="match status" value="1"/>
</dbReference>
<comment type="similarity">
    <text evidence="10">Belongs to the ABC transporter superfamily. Siderophore-Fe(3+) uptake transporter (SIUT) (TC 3.A.1.21) family.</text>
</comment>
<keyword evidence="2" id="KW-0813">Transport</keyword>
<dbReference type="SMART" id="SM00382">
    <property type="entry name" value="AAA"/>
    <property type="match status" value="1"/>
</dbReference>
<dbReference type="PROSITE" id="PS50893">
    <property type="entry name" value="ABC_TRANSPORTER_2"/>
    <property type="match status" value="1"/>
</dbReference>
<dbReference type="CDD" id="cd07346">
    <property type="entry name" value="ABC_6TM_exporters"/>
    <property type="match status" value="1"/>
</dbReference>
<dbReference type="GO" id="GO:0005886">
    <property type="term" value="C:plasma membrane"/>
    <property type="evidence" value="ECO:0007669"/>
    <property type="project" value="UniProtKB-SubCell"/>
</dbReference>
<keyword evidence="6" id="KW-0547">Nucleotide-binding</keyword>
<comment type="caution">
    <text evidence="14">The sequence shown here is derived from an EMBL/GenBank/DDBJ whole genome shotgun (WGS) entry which is preliminary data.</text>
</comment>
<evidence type="ECO:0000256" key="2">
    <source>
        <dbReference type="ARBA" id="ARBA00022448"/>
    </source>
</evidence>
<organism evidence="14 15">
    <name type="scientific">Rhizocola hellebori</name>
    <dbReference type="NCBI Taxonomy" id="1392758"/>
    <lineage>
        <taxon>Bacteria</taxon>
        <taxon>Bacillati</taxon>
        <taxon>Actinomycetota</taxon>
        <taxon>Actinomycetes</taxon>
        <taxon>Micromonosporales</taxon>
        <taxon>Micromonosporaceae</taxon>
        <taxon>Rhizocola</taxon>
    </lineage>
</organism>
<proteinExistence type="inferred from homology"/>
<dbReference type="PANTHER" id="PTHR43394:SF1">
    <property type="entry name" value="ATP-BINDING CASSETTE SUB-FAMILY B MEMBER 10, MITOCHONDRIAL"/>
    <property type="match status" value="1"/>
</dbReference>
<evidence type="ECO:0000256" key="11">
    <source>
        <dbReference type="SAM" id="Phobius"/>
    </source>
</evidence>
<dbReference type="SUPFAM" id="SSF90123">
    <property type="entry name" value="ABC transporter transmembrane region"/>
    <property type="match status" value="1"/>
</dbReference>
<evidence type="ECO:0000256" key="9">
    <source>
        <dbReference type="ARBA" id="ARBA00023136"/>
    </source>
</evidence>
<dbReference type="Proteomes" id="UP000612899">
    <property type="component" value="Unassembled WGS sequence"/>
</dbReference>
<dbReference type="InterPro" id="IPR027417">
    <property type="entry name" value="P-loop_NTPase"/>
</dbReference>
<sequence length="589" mass="61656">MTRRTVLSDGMGVVLRAVRGEPRVFAVSVGGASLVALLTVGGAFLVGKVIAGVAVPAMERGKVDAGVLAAAAAALVGLSLLKVAGIYCRRLGSMYMQLRLQASYRRRIIRRYLSLPPAWHRRNATGELLSTASSDVDAAWTPAGSVGYAMATVVLLVSALVALFLTDWALALVGVVLFPTLFGVFEAFSRRSAPRYRRSQQLRGEVSALAHESFDGAMVVKAMGREEFQTARFAVKVNELRDVLISVGRMRGICDPVVESLPTAGMLAVLVVGGWRLRSGAIDVGDLVSAAFLFAMLGAPVRAIGWLLTSLPRAVAGWDRMSAVLDATGEMTYGTGVSVAGRAAAELRFDQVTFAHDGDRPVLREVSFTVPAGATVALVGPTGSGKSSVVSLAARLIDPDLGTVRLDGADLRSLRAAALADAIGLVPQLSFVFDDTVRANVTLGRTGIDDAQVWAALRVAQAEEFVRRLADGLDTVLGERGVLLSGGQRQRLTLARAVAGRPRLLVLDDATSAVDPAVESAILAALRDGGATGSVLIVAHRPATIAAADLVVFLVDGRVAATGSHAELLATEPAYASLVTATQRAEVFS</sequence>
<evidence type="ECO:0000313" key="14">
    <source>
        <dbReference type="EMBL" id="GIH06165.1"/>
    </source>
</evidence>
<dbReference type="Gene3D" id="1.20.1560.10">
    <property type="entry name" value="ABC transporter type 1, transmembrane domain"/>
    <property type="match status" value="1"/>
</dbReference>
<dbReference type="GO" id="GO:0005524">
    <property type="term" value="F:ATP binding"/>
    <property type="evidence" value="ECO:0007669"/>
    <property type="project" value="UniProtKB-KW"/>
</dbReference>
<evidence type="ECO:0000256" key="7">
    <source>
        <dbReference type="ARBA" id="ARBA00022840"/>
    </source>
</evidence>
<feature type="transmembrane region" description="Helical" evidence="11">
    <location>
        <begin position="24"/>
        <end position="46"/>
    </location>
</feature>
<dbReference type="InterPro" id="IPR039421">
    <property type="entry name" value="Type_1_exporter"/>
</dbReference>
<keyword evidence="8 11" id="KW-1133">Transmembrane helix</keyword>
<keyword evidence="5 11" id="KW-0812">Transmembrane</keyword>
<dbReference type="InterPro" id="IPR036640">
    <property type="entry name" value="ABC1_TM_sf"/>
</dbReference>
<feature type="domain" description="ABC transmembrane type-1" evidence="13">
    <location>
        <begin position="26"/>
        <end position="313"/>
    </location>
</feature>